<comment type="similarity">
    <text evidence="2 7">Belongs to the MIP/aquaporin (TC 1.A.8) family.</text>
</comment>
<dbReference type="PANTHER" id="PTHR43829:SF9">
    <property type="entry name" value="AQUAPORIN-9"/>
    <property type="match status" value="1"/>
</dbReference>
<dbReference type="PRINTS" id="PR00783">
    <property type="entry name" value="MINTRINSICP"/>
</dbReference>
<name>A0A4D6YD14_9GAMM</name>
<evidence type="ECO:0000256" key="6">
    <source>
        <dbReference type="ARBA" id="ARBA00023136"/>
    </source>
</evidence>
<dbReference type="InterPro" id="IPR023271">
    <property type="entry name" value="Aquaporin-like"/>
</dbReference>
<keyword evidence="3 7" id="KW-0813">Transport</keyword>
<sequence>MNIYRKKNIIKKCLFEFLGTGLIIFFGISCLATSKLTNIKLNEFEISCIWGLSVSISIYLTSTISGAHLNPAITIFFWLSNKFNKRKVLPYIISQVFGSFFFTLVVYYFYNQLLTTFIKQHNIIVGSIESIDVACIFCIYPNYNNSFLYDALVEIFANTLFIIILLEFNNKKHNFFLQNQFIKPLLVGMLICIINLVMNPLSNISLNPARDLGPKIFLSLIGWGTLSFTGGNNNLLYCLIPTIGPILGANLGGWIYKNINSN</sequence>
<dbReference type="GO" id="GO:0005886">
    <property type="term" value="C:plasma membrane"/>
    <property type="evidence" value="ECO:0007669"/>
    <property type="project" value="TreeGrafter"/>
</dbReference>
<dbReference type="PROSITE" id="PS51257">
    <property type="entry name" value="PROKAR_LIPOPROTEIN"/>
    <property type="match status" value="1"/>
</dbReference>
<comment type="subcellular location">
    <subcellularLocation>
        <location evidence="1">Membrane</location>
        <topology evidence="1">Multi-pass membrane protein</topology>
    </subcellularLocation>
</comment>
<dbReference type="Gene3D" id="1.20.1080.10">
    <property type="entry name" value="Glycerol uptake facilitator protein"/>
    <property type="match status" value="1"/>
</dbReference>
<dbReference type="Pfam" id="PF00230">
    <property type="entry name" value="MIP"/>
    <property type="match status" value="1"/>
</dbReference>
<organism evidence="9 10">
    <name type="scientific">Buchnera aphidicola</name>
    <name type="common">Macrosiphoniella sanborni</name>
    <dbReference type="NCBI Taxonomy" id="1241865"/>
    <lineage>
        <taxon>Bacteria</taxon>
        <taxon>Pseudomonadati</taxon>
        <taxon>Pseudomonadota</taxon>
        <taxon>Gammaproteobacteria</taxon>
        <taxon>Enterobacterales</taxon>
        <taxon>Erwiniaceae</taxon>
        <taxon>Buchnera</taxon>
    </lineage>
</organism>
<dbReference type="InterPro" id="IPR050363">
    <property type="entry name" value="MIP/Aquaporin"/>
</dbReference>
<feature type="transmembrane region" description="Helical" evidence="8">
    <location>
        <begin position="91"/>
        <end position="110"/>
    </location>
</feature>
<evidence type="ECO:0000313" key="9">
    <source>
        <dbReference type="EMBL" id="QCI23844.1"/>
    </source>
</evidence>
<dbReference type="OrthoDB" id="9807293at2"/>
<evidence type="ECO:0000256" key="1">
    <source>
        <dbReference type="ARBA" id="ARBA00004141"/>
    </source>
</evidence>
<dbReference type="GO" id="GO:0015254">
    <property type="term" value="F:glycerol channel activity"/>
    <property type="evidence" value="ECO:0007669"/>
    <property type="project" value="TreeGrafter"/>
</dbReference>
<reference evidence="9 10" key="2">
    <citation type="submission" date="2019-05" db="EMBL/GenBank/DDBJ databases">
        <title>Genome evolution of the obligate endosymbiont Buchnera aphidicola.</title>
        <authorList>
            <person name="Moran N.A."/>
        </authorList>
    </citation>
    <scope>NUCLEOTIDE SEQUENCE [LARGE SCALE GENOMIC DNA]</scope>
    <source>
        <strain evidence="9 10">Msa</strain>
    </source>
</reference>
<keyword evidence="6 8" id="KW-0472">Membrane</keyword>
<reference evidence="9 10" key="1">
    <citation type="submission" date="2018-12" db="EMBL/GenBank/DDBJ databases">
        <authorList>
            <person name="Chong R.A."/>
        </authorList>
    </citation>
    <scope>NUCLEOTIDE SEQUENCE [LARGE SCALE GENOMIC DNA]</scope>
    <source>
        <strain evidence="9 10">Msa</strain>
    </source>
</reference>
<keyword evidence="4 7" id="KW-0812">Transmembrane</keyword>
<evidence type="ECO:0000313" key="10">
    <source>
        <dbReference type="Proteomes" id="UP000298745"/>
    </source>
</evidence>
<evidence type="ECO:0000256" key="5">
    <source>
        <dbReference type="ARBA" id="ARBA00022989"/>
    </source>
</evidence>
<dbReference type="PANTHER" id="PTHR43829">
    <property type="entry name" value="AQUAPORIN OR AQUAGLYCEROPORIN RELATED"/>
    <property type="match status" value="1"/>
</dbReference>
<gene>
    <name evidence="9" type="ORF">D9V74_01440</name>
</gene>
<feature type="transmembrane region" description="Helical" evidence="8">
    <location>
        <begin position="14"/>
        <end position="36"/>
    </location>
</feature>
<accession>A0A4D6YD14</accession>
<keyword evidence="5 8" id="KW-1133">Transmembrane helix</keyword>
<feature type="transmembrane region" description="Helical" evidence="8">
    <location>
        <begin position="234"/>
        <end position="256"/>
    </location>
</feature>
<evidence type="ECO:0000256" key="8">
    <source>
        <dbReference type="SAM" id="Phobius"/>
    </source>
</evidence>
<feature type="transmembrane region" description="Helical" evidence="8">
    <location>
        <begin position="151"/>
        <end position="169"/>
    </location>
</feature>
<dbReference type="InterPro" id="IPR022357">
    <property type="entry name" value="MIP_CS"/>
</dbReference>
<protein>
    <submittedName>
        <fullName evidence="9">Aquaporin family protein</fullName>
    </submittedName>
</protein>
<evidence type="ECO:0000256" key="4">
    <source>
        <dbReference type="ARBA" id="ARBA00022692"/>
    </source>
</evidence>
<dbReference type="PROSITE" id="PS00221">
    <property type="entry name" value="MIP"/>
    <property type="match status" value="1"/>
</dbReference>
<feature type="transmembrane region" description="Helical" evidence="8">
    <location>
        <begin position="56"/>
        <end position="79"/>
    </location>
</feature>
<dbReference type="Proteomes" id="UP000298745">
    <property type="component" value="Chromosome"/>
</dbReference>
<dbReference type="SUPFAM" id="SSF81338">
    <property type="entry name" value="Aquaporin-like"/>
    <property type="match status" value="1"/>
</dbReference>
<dbReference type="EMBL" id="CP034864">
    <property type="protein sequence ID" value="QCI23844.1"/>
    <property type="molecule type" value="Genomic_DNA"/>
</dbReference>
<evidence type="ECO:0000256" key="7">
    <source>
        <dbReference type="RuleBase" id="RU000477"/>
    </source>
</evidence>
<dbReference type="AlphaFoldDB" id="A0A4D6YD14"/>
<dbReference type="RefSeq" id="WP_158362621.1">
    <property type="nucleotide sequence ID" value="NZ_CP034864.1"/>
</dbReference>
<feature type="transmembrane region" description="Helical" evidence="8">
    <location>
        <begin position="181"/>
        <end position="198"/>
    </location>
</feature>
<dbReference type="InterPro" id="IPR000425">
    <property type="entry name" value="MIP"/>
</dbReference>
<evidence type="ECO:0000256" key="3">
    <source>
        <dbReference type="ARBA" id="ARBA00022448"/>
    </source>
</evidence>
<evidence type="ECO:0000256" key="2">
    <source>
        <dbReference type="ARBA" id="ARBA00006175"/>
    </source>
</evidence>
<proteinExistence type="inferred from homology"/>